<evidence type="ECO:0000259" key="12">
    <source>
        <dbReference type="PROSITE" id="PS51201"/>
    </source>
</evidence>
<comment type="similarity">
    <text evidence="2">Belongs to the monovalent cation:proton antiporter 2 (CPA2) transporter (TC 2.A.37) family.</text>
</comment>
<keyword evidence="5" id="KW-0633">Potassium transport</keyword>
<evidence type="ECO:0000256" key="4">
    <source>
        <dbReference type="ARBA" id="ARBA00022449"/>
    </source>
</evidence>
<dbReference type="RefSeq" id="WP_131483271.1">
    <property type="nucleotide sequence ID" value="NZ_SJDL01000033.1"/>
</dbReference>
<feature type="transmembrane region" description="Helical" evidence="11">
    <location>
        <begin position="329"/>
        <end position="348"/>
    </location>
</feature>
<dbReference type="InterPro" id="IPR038770">
    <property type="entry name" value="Na+/solute_symporter_sf"/>
</dbReference>
<evidence type="ECO:0000256" key="11">
    <source>
        <dbReference type="SAM" id="Phobius"/>
    </source>
</evidence>
<feature type="transmembrane region" description="Helical" evidence="11">
    <location>
        <begin position="29"/>
        <end position="47"/>
    </location>
</feature>
<dbReference type="Pfam" id="PF02254">
    <property type="entry name" value="TrkA_N"/>
    <property type="match status" value="1"/>
</dbReference>
<keyword evidence="6 11" id="KW-0812">Transmembrane</keyword>
<dbReference type="PANTHER" id="PTHR46157">
    <property type="entry name" value="K(+) EFFLUX ANTIPORTER 3, CHLOROPLASTIC"/>
    <property type="match status" value="1"/>
</dbReference>
<dbReference type="Gene3D" id="1.20.1530.20">
    <property type="match status" value="1"/>
</dbReference>
<keyword evidence="9" id="KW-0406">Ion transport</keyword>
<feature type="transmembrane region" description="Helical" evidence="11">
    <location>
        <begin position="181"/>
        <end position="203"/>
    </location>
</feature>
<evidence type="ECO:0000256" key="6">
    <source>
        <dbReference type="ARBA" id="ARBA00022692"/>
    </source>
</evidence>
<evidence type="ECO:0000256" key="2">
    <source>
        <dbReference type="ARBA" id="ARBA00005551"/>
    </source>
</evidence>
<dbReference type="NCBIfam" id="TIGR00932">
    <property type="entry name" value="2a37"/>
    <property type="match status" value="1"/>
</dbReference>
<dbReference type="PROSITE" id="PS51201">
    <property type="entry name" value="RCK_N"/>
    <property type="match status" value="1"/>
</dbReference>
<evidence type="ECO:0000256" key="7">
    <source>
        <dbReference type="ARBA" id="ARBA00022958"/>
    </source>
</evidence>
<evidence type="ECO:0000256" key="9">
    <source>
        <dbReference type="ARBA" id="ARBA00023065"/>
    </source>
</evidence>
<feature type="transmembrane region" description="Helical" evidence="11">
    <location>
        <begin position="145"/>
        <end position="169"/>
    </location>
</feature>
<comment type="caution">
    <text evidence="13">The sequence shown here is derived from an EMBL/GenBank/DDBJ whole genome shotgun (WGS) entry which is preliminary data.</text>
</comment>
<feature type="transmembrane region" description="Helical" evidence="11">
    <location>
        <begin position="270"/>
        <end position="290"/>
    </location>
</feature>
<dbReference type="InterPro" id="IPR006153">
    <property type="entry name" value="Cation/H_exchanger_TM"/>
</dbReference>
<organism evidence="13 14">
    <name type="scientific">Marinobacter halodurans</name>
    <dbReference type="NCBI Taxonomy" id="2528979"/>
    <lineage>
        <taxon>Bacteria</taxon>
        <taxon>Pseudomonadati</taxon>
        <taxon>Pseudomonadota</taxon>
        <taxon>Gammaproteobacteria</taxon>
        <taxon>Pseudomonadales</taxon>
        <taxon>Marinobacteraceae</taxon>
        <taxon>Marinobacter</taxon>
    </lineage>
</organism>
<protein>
    <submittedName>
        <fullName evidence="13">Glutathione-regulated potassium-efflux system protein KefB</fullName>
    </submittedName>
</protein>
<gene>
    <name evidence="13" type="ORF">EZI54_17995</name>
</gene>
<evidence type="ECO:0000256" key="8">
    <source>
        <dbReference type="ARBA" id="ARBA00022989"/>
    </source>
</evidence>
<evidence type="ECO:0000313" key="14">
    <source>
        <dbReference type="Proteomes" id="UP000313645"/>
    </source>
</evidence>
<proteinExistence type="inferred from homology"/>
<name>A0ABY1ZKE3_9GAMM</name>
<dbReference type="Gene3D" id="3.40.50.720">
    <property type="entry name" value="NAD(P)-binding Rossmann-like Domain"/>
    <property type="match status" value="1"/>
</dbReference>
<keyword evidence="7" id="KW-0630">Potassium</keyword>
<feature type="transmembrane region" description="Helical" evidence="11">
    <location>
        <begin position="112"/>
        <end position="133"/>
    </location>
</feature>
<feature type="transmembrane region" description="Helical" evidence="11">
    <location>
        <begin position="6"/>
        <end position="22"/>
    </location>
</feature>
<dbReference type="Pfam" id="PF00999">
    <property type="entry name" value="Na_H_Exchanger"/>
    <property type="match status" value="1"/>
</dbReference>
<feature type="transmembrane region" description="Helical" evidence="11">
    <location>
        <begin position="296"/>
        <end position="317"/>
    </location>
</feature>
<dbReference type="PANTHER" id="PTHR46157:SF4">
    <property type="entry name" value="K(+) EFFLUX ANTIPORTER 3, CHLOROPLASTIC"/>
    <property type="match status" value="1"/>
</dbReference>
<feature type="transmembrane region" description="Helical" evidence="11">
    <location>
        <begin position="53"/>
        <end position="72"/>
    </location>
</feature>
<dbReference type="InterPro" id="IPR004771">
    <property type="entry name" value="K/H_exchanger"/>
</dbReference>
<dbReference type="Proteomes" id="UP000313645">
    <property type="component" value="Unassembled WGS sequence"/>
</dbReference>
<sequence length="599" mass="64950">MNPLGQLVVLFLVAVIAVPLFKRAGLGALLGYIAAGVLIGPHGLGVVGDVDNMLHISEFGVVLLMFVIGLELQFSRLRALRKPIFGLGTLQVVSGIIGIGGLIMLAGYPLSLAVVLGCGLALSSTAFVLQLLAEKKELATGHGRLSFTILLFQDMAAVPMLAFIPFLASGGADEAASWQEIAFGVGRVALIFGAIVIAGRYLLRHALRFIHATRVREISIAAALLLVTGTAFLMESVGLSMALGAFVAGVLLADSEFRHQLEADIEPFKGLLLGLFFISVGMTLNLGAVLAEPLRLIAGAVLLMLVKAILVAAIGRWGGKLNGISAVRLGLLLSQGGEFGFVIFSLATQLQLIDRQLHEQLIAVVTISMVLTPLVLFVFESLVKRFASDARPPFDTIDDGKTGAVIAGFGRFGQISGRLLRSLKIPFTALDINPDQVDVVRRFGNKVHYGDASQLDVLRAARVGEASVFILAIDDIDASLRAVRLVRQYFPDVRILARARNRRHAHLLMDAGVRWLVRETYHSALLMAEEMLVSLGRDRDEAQEFVRLFRDTDERNLVRQHEKGLHHDAAKILQSSRDAAEELQRLFEEDQDDDEQKNG</sequence>
<keyword evidence="8 11" id="KW-1133">Transmembrane helix</keyword>
<feature type="transmembrane region" description="Helical" evidence="11">
    <location>
        <begin position="239"/>
        <end position="258"/>
    </location>
</feature>
<reference evidence="13 14" key="1">
    <citation type="submission" date="2019-02" db="EMBL/GenBank/DDBJ databases">
        <title>Marinobacter halodurans sp. nov., a marine bacterium isolated from sea tidal flat.</title>
        <authorList>
            <person name="Yoo Y."/>
            <person name="Lee D.W."/>
            <person name="Kim B.S."/>
            <person name="Kim J.-J."/>
        </authorList>
    </citation>
    <scope>NUCLEOTIDE SEQUENCE [LARGE SCALE GENOMIC DNA]</scope>
    <source>
        <strain evidence="13 14">YJ-S3-2</strain>
    </source>
</reference>
<evidence type="ECO:0000256" key="10">
    <source>
        <dbReference type="ARBA" id="ARBA00023136"/>
    </source>
</evidence>
<keyword evidence="10 11" id="KW-0472">Membrane</keyword>
<evidence type="ECO:0000313" key="13">
    <source>
        <dbReference type="EMBL" id="TBW50789.1"/>
    </source>
</evidence>
<evidence type="ECO:0000256" key="5">
    <source>
        <dbReference type="ARBA" id="ARBA00022538"/>
    </source>
</evidence>
<evidence type="ECO:0000256" key="3">
    <source>
        <dbReference type="ARBA" id="ARBA00022448"/>
    </source>
</evidence>
<keyword evidence="14" id="KW-1185">Reference proteome</keyword>
<feature type="transmembrane region" description="Helical" evidence="11">
    <location>
        <begin position="360"/>
        <end position="379"/>
    </location>
</feature>
<feature type="transmembrane region" description="Helical" evidence="11">
    <location>
        <begin position="84"/>
        <end position="106"/>
    </location>
</feature>
<dbReference type="InterPro" id="IPR003148">
    <property type="entry name" value="RCK_N"/>
</dbReference>
<dbReference type="SUPFAM" id="SSF51735">
    <property type="entry name" value="NAD(P)-binding Rossmann-fold domains"/>
    <property type="match status" value="1"/>
</dbReference>
<dbReference type="EMBL" id="SJDL01000033">
    <property type="protein sequence ID" value="TBW50789.1"/>
    <property type="molecule type" value="Genomic_DNA"/>
</dbReference>
<keyword evidence="4" id="KW-0050">Antiport</keyword>
<feature type="domain" description="RCK N-terminal" evidence="12">
    <location>
        <begin position="401"/>
        <end position="517"/>
    </location>
</feature>
<keyword evidence="3" id="KW-0813">Transport</keyword>
<comment type="subcellular location">
    <subcellularLocation>
        <location evidence="1">Membrane</location>
        <topology evidence="1">Multi-pass membrane protein</topology>
    </subcellularLocation>
</comment>
<dbReference type="InterPro" id="IPR036291">
    <property type="entry name" value="NAD(P)-bd_dom_sf"/>
</dbReference>
<accession>A0ABY1ZKE3</accession>
<evidence type="ECO:0000256" key="1">
    <source>
        <dbReference type="ARBA" id="ARBA00004141"/>
    </source>
</evidence>